<evidence type="ECO:0000256" key="8">
    <source>
        <dbReference type="SAM" id="MobiDB-lite"/>
    </source>
</evidence>
<feature type="region of interest" description="Disordered" evidence="8">
    <location>
        <begin position="285"/>
        <end position="324"/>
    </location>
</feature>
<comment type="subcellular location">
    <subcellularLocation>
        <location evidence="1">Secreted</location>
        <location evidence="1">Extracellular space</location>
        <location evidence="1">Extracellular matrix</location>
    </subcellularLocation>
</comment>
<evidence type="ECO:0000313" key="10">
    <source>
        <dbReference type="EMBL" id="KAK7814361.1"/>
    </source>
</evidence>
<keyword evidence="7" id="KW-0325">Glycoprotein</keyword>
<reference evidence="10 11" key="1">
    <citation type="journal article" date="2023" name="bioRxiv">
        <title>Conserved and derived expression patterns and positive selection on dental genes reveal complex evolutionary context of ever-growing rodent molars.</title>
        <authorList>
            <person name="Calamari Z.T."/>
            <person name="Song A."/>
            <person name="Cohen E."/>
            <person name="Akter M."/>
            <person name="Roy R.D."/>
            <person name="Hallikas O."/>
            <person name="Christensen M.M."/>
            <person name="Li P."/>
            <person name="Marangoni P."/>
            <person name="Jernvall J."/>
            <person name="Klein O.D."/>
        </authorList>
    </citation>
    <scope>NUCLEOTIDE SEQUENCE [LARGE SCALE GENOMIC DNA]</scope>
    <source>
        <strain evidence="10">V071</strain>
    </source>
</reference>
<proteinExistence type="predicted"/>
<dbReference type="Gene3D" id="2.60.120.200">
    <property type="match status" value="1"/>
</dbReference>
<keyword evidence="5" id="KW-0677">Repeat</keyword>
<evidence type="ECO:0000259" key="9">
    <source>
        <dbReference type="SMART" id="SM00210"/>
    </source>
</evidence>
<dbReference type="Proteomes" id="UP001488838">
    <property type="component" value="Unassembled WGS sequence"/>
</dbReference>
<dbReference type="SUPFAM" id="SSF49899">
    <property type="entry name" value="Concanavalin A-like lectins/glucanases"/>
    <property type="match status" value="1"/>
</dbReference>
<feature type="non-terminal residue" evidence="10">
    <location>
        <position position="1"/>
    </location>
</feature>
<keyword evidence="11" id="KW-1185">Reference proteome</keyword>
<keyword evidence="6" id="KW-0176">Collagen</keyword>
<evidence type="ECO:0000256" key="4">
    <source>
        <dbReference type="ARBA" id="ARBA00022729"/>
    </source>
</evidence>
<evidence type="ECO:0000256" key="5">
    <source>
        <dbReference type="ARBA" id="ARBA00022737"/>
    </source>
</evidence>
<protein>
    <recommendedName>
        <fullName evidence="9">Thrombospondin-like N-terminal domain-containing protein</fullName>
    </recommendedName>
</protein>
<dbReference type="GO" id="GO:0005581">
    <property type="term" value="C:collagen trimer"/>
    <property type="evidence" value="ECO:0007669"/>
    <property type="project" value="UniProtKB-KW"/>
</dbReference>
<evidence type="ECO:0000256" key="7">
    <source>
        <dbReference type="ARBA" id="ARBA00023180"/>
    </source>
</evidence>
<comment type="caution">
    <text evidence="10">The sequence shown here is derived from an EMBL/GenBank/DDBJ whole genome shotgun (WGS) entry which is preliminary data.</text>
</comment>
<evidence type="ECO:0000256" key="1">
    <source>
        <dbReference type="ARBA" id="ARBA00004498"/>
    </source>
</evidence>
<feature type="domain" description="Thrombospondin-like N-terminal" evidence="9">
    <location>
        <begin position="27"/>
        <end position="187"/>
    </location>
</feature>
<sequence length="630" mass="70633">IDILHRLGLGGKDGRYASPVTAVPSSPTPLPQRVQLTEFGVTLKNNAYIESPLVNILPVSFRQPLTVLIGLQSRKMNNAFLFSIRNNNRLQLGVQLLPKKLIVHVGGKQSVVFNYSVHDERWHSVAITVRDRVVSMFAECGKRYFSGETSSEVQTFDSHSVFTLGSMYNNSVHFEGTVCQLDIIPSTAASADYCRYMKQQCPRADASQAETSLPHTAVMPTRHPEHTPLPKGFGEAELTQKTLEEHTPLPKRFDETELPKEALMDHTPVPKGFGKTELLQKSFTEHTPLPKGFGKTELPQKTFSDGKDIPNVRNNNSSTVQGSQEYQTSWSRLTSFRPENASAVTLPNYKLQAKDIINKEEVNLNPPVSYRHSEARINTEKKFSLPLDGSDNTTQHDEEAAGLPLPKQALPSIAHTNQEAMTDLKKKITVNLHTNELMEREEILNTSLYRGTLGPSVDNHLELRKEGEFHPDATYTIDHSYEAQPYDYYYYEDYSEMLDLEYLRGPKGDTGPPGPPGPMGIPGPSGKRGPREIPGFRLAKLLLEKRVTMVFLDQWAPLVCKVKRVPKDIQGSLDSVENKEFPDSLVIWAHLATLAGRVSLALPEMQDRWDLKEKGAFQGSVGRRVRREGR</sequence>
<dbReference type="EMBL" id="JBBHLL010000124">
    <property type="protein sequence ID" value="KAK7814361.1"/>
    <property type="molecule type" value="Genomic_DNA"/>
</dbReference>
<feature type="compositionally biased region" description="Pro residues" evidence="8">
    <location>
        <begin position="512"/>
        <end position="521"/>
    </location>
</feature>
<dbReference type="SMART" id="SM00210">
    <property type="entry name" value="TSPN"/>
    <property type="match status" value="1"/>
</dbReference>
<accession>A0AAW0IJJ9</accession>
<feature type="compositionally biased region" description="Polar residues" evidence="8">
    <location>
        <begin position="312"/>
        <end position="324"/>
    </location>
</feature>
<evidence type="ECO:0000313" key="11">
    <source>
        <dbReference type="Proteomes" id="UP001488838"/>
    </source>
</evidence>
<keyword evidence="4" id="KW-0732">Signal</keyword>
<evidence type="ECO:0000256" key="6">
    <source>
        <dbReference type="ARBA" id="ARBA00023119"/>
    </source>
</evidence>
<keyword evidence="2" id="KW-0964">Secreted</keyword>
<name>A0AAW0IJJ9_MYOGA</name>
<dbReference type="FunFam" id="2.60.120.200:FF:000085">
    <property type="entry name" value="collagen alpha-1(XXVII) chain isoform X1"/>
    <property type="match status" value="1"/>
</dbReference>
<evidence type="ECO:0000256" key="2">
    <source>
        <dbReference type="ARBA" id="ARBA00022525"/>
    </source>
</evidence>
<evidence type="ECO:0000256" key="3">
    <source>
        <dbReference type="ARBA" id="ARBA00022530"/>
    </source>
</evidence>
<dbReference type="InterPro" id="IPR048287">
    <property type="entry name" value="TSPN-like_N"/>
</dbReference>
<gene>
    <name evidence="10" type="ORF">U0070_027019</name>
</gene>
<keyword evidence="3" id="KW-0272">Extracellular matrix</keyword>
<organism evidence="10 11">
    <name type="scientific">Myodes glareolus</name>
    <name type="common">Bank vole</name>
    <name type="synonym">Clethrionomys glareolus</name>
    <dbReference type="NCBI Taxonomy" id="447135"/>
    <lineage>
        <taxon>Eukaryota</taxon>
        <taxon>Metazoa</taxon>
        <taxon>Chordata</taxon>
        <taxon>Craniata</taxon>
        <taxon>Vertebrata</taxon>
        <taxon>Euteleostomi</taxon>
        <taxon>Mammalia</taxon>
        <taxon>Eutheria</taxon>
        <taxon>Euarchontoglires</taxon>
        <taxon>Glires</taxon>
        <taxon>Rodentia</taxon>
        <taxon>Myomorpha</taxon>
        <taxon>Muroidea</taxon>
        <taxon>Cricetidae</taxon>
        <taxon>Arvicolinae</taxon>
        <taxon>Myodes</taxon>
    </lineage>
</organism>
<dbReference type="InterPro" id="IPR013320">
    <property type="entry name" value="ConA-like_dom_sf"/>
</dbReference>
<dbReference type="AlphaFoldDB" id="A0AAW0IJJ9"/>
<feature type="region of interest" description="Disordered" evidence="8">
    <location>
        <begin position="506"/>
        <end position="530"/>
    </location>
</feature>